<feature type="compositionally biased region" description="Polar residues" evidence="1">
    <location>
        <begin position="61"/>
        <end position="71"/>
    </location>
</feature>
<proteinExistence type="predicted"/>
<dbReference type="Ensembl" id="ENSCJPT00005001409.1">
    <property type="protein sequence ID" value="ENSCJPP00005000805.1"/>
    <property type="gene ID" value="ENSCJPG00005000875.1"/>
</dbReference>
<evidence type="ECO:0000256" key="1">
    <source>
        <dbReference type="SAM" id="MobiDB-lite"/>
    </source>
</evidence>
<organism evidence="2 3">
    <name type="scientific">Coturnix japonica</name>
    <name type="common">Japanese quail</name>
    <name type="synonym">Coturnix coturnix japonica</name>
    <dbReference type="NCBI Taxonomy" id="93934"/>
    <lineage>
        <taxon>Eukaryota</taxon>
        <taxon>Metazoa</taxon>
        <taxon>Chordata</taxon>
        <taxon>Craniata</taxon>
        <taxon>Vertebrata</taxon>
        <taxon>Euteleostomi</taxon>
        <taxon>Archelosauria</taxon>
        <taxon>Archosauria</taxon>
        <taxon>Dinosauria</taxon>
        <taxon>Saurischia</taxon>
        <taxon>Theropoda</taxon>
        <taxon>Coelurosauria</taxon>
        <taxon>Aves</taxon>
        <taxon>Neognathae</taxon>
        <taxon>Galloanserae</taxon>
        <taxon>Galliformes</taxon>
        <taxon>Phasianidae</taxon>
        <taxon>Perdicinae</taxon>
        <taxon>Coturnix</taxon>
    </lineage>
</organism>
<sequence length="117" mass="12945">HPRPPGFRTWITQQGREGLTARAWQGLQEASPTLRPQASPAQCRAQGWECSPSPELWDTSPEPTSHTQSGRDTSRQRRGHRTAGVLVRDGNPHHCPAWKQGLGTSEYGAPWDLLCAV</sequence>
<feature type="compositionally biased region" description="Polar residues" evidence="1">
    <location>
        <begin position="28"/>
        <end position="40"/>
    </location>
</feature>
<reference evidence="2" key="3">
    <citation type="submission" date="2025-09" db="UniProtKB">
        <authorList>
            <consortium name="Ensembl"/>
        </authorList>
    </citation>
    <scope>IDENTIFICATION</scope>
</reference>
<accession>A0A8C2Y579</accession>
<keyword evidence="3" id="KW-1185">Reference proteome</keyword>
<evidence type="ECO:0000313" key="3">
    <source>
        <dbReference type="Proteomes" id="UP000694412"/>
    </source>
</evidence>
<feature type="region of interest" description="Disordered" evidence="1">
    <location>
        <begin position="28"/>
        <end position="93"/>
    </location>
</feature>
<reference evidence="2" key="2">
    <citation type="submission" date="2025-08" db="UniProtKB">
        <authorList>
            <consortium name="Ensembl"/>
        </authorList>
    </citation>
    <scope>IDENTIFICATION</scope>
</reference>
<dbReference type="Proteomes" id="UP000694412">
    <property type="component" value="Chromosome 11"/>
</dbReference>
<reference evidence="2" key="1">
    <citation type="submission" date="2015-11" db="EMBL/GenBank/DDBJ databases">
        <authorList>
            <consortium name="International Coturnix japonica Genome Analysis Consortium"/>
            <person name="Warren W."/>
            <person name="Burt D.W."/>
            <person name="Antin P.B."/>
            <person name="Lanford R."/>
            <person name="Gros J."/>
            <person name="Wilson R.K."/>
        </authorList>
    </citation>
    <scope>NUCLEOTIDE SEQUENCE [LARGE SCALE GENOMIC DNA]</scope>
</reference>
<name>A0A8C2Y579_COTJA</name>
<dbReference type="AlphaFoldDB" id="A0A8C2Y579"/>
<protein>
    <submittedName>
        <fullName evidence="2">Uncharacterized protein</fullName>
    </submittedName>
</protein>
<evidence type="ECO:0000313" key="2">
    <source>
        <dbReference type="Ensembl" id="ENSCJPP00005000805.1"/>
    </source>
</evidence>